<comment type="caution">
    <text evidence="2">The sequence shown here is derived from an EMBL/GenBank/DDBJ whole genome shotgun (WGS) entry which is preliminary data.</text>
</comment>
<dbReference type="AlphaFoldDB" id="A0A9Q1GLX7"/>
<evidence type="ECO:0000313" key="2">
    <source>
        <dbReference type="EMBL" id="KAJ8421874.1"/>
    </source>
</evidence>
<reference evidence="2" key="1">
    <citation type="submission" date="2022-04" db="EMBL/GenBank/DDBJ databases">
        <title>Carnegiea gigantea Genome sequencing and assembly v2.</title>
        <authorList>
            <person name="Copetti D."/>
            <person name="Sanderson M.J."/>
            <person name="Burquez A."/>
            <person name="Wojciechowski M.F."/>
        </authorList>
    </citation>
    <scope>NUCLEOTIDE SEQUENCE</scope>
    <source>
        <strain evidence="2">SGP5-SGP5p</strain>
        <tissue evidence="2">Aerial part</tissue>
    </source>
</reference>
<keyword evidence="3" id="KW-1185">Reference proteome</keyword>
<dbReference type="Proteomes" id="UP001153076">
    <property type="component" value="Unassembled WGS sequence"/>
</dbReference>
<dbReference type="EMBL" id="JAKOGI010002489">
    <property type="protein sequence ID" value="KAJ8421874.1"/>
    <property type="molecule type" value="Genomic_DNA"/>
</dbReference>
<evidence type="ECO:0000256" key="1">
    <source>
        <dbReference type="SAM" id="MobiDB-lite"/>
    </source>
</evidence>
<accession>A0A9Q1GLX7</accession>
<evidence type="ECO:0000313" key="3">
    <source>
        <dbReference type="Proteomes" id="UP001153076"/>
    </source>
</evidence>
<proteinExistence type="predicted"/>
<organism evidence="2 3">
    <name type="scientific">Carnegiea gigantea</name>
    <dbReference type="NCBI Taxonomy" id="171969"/>
    <lineage>
        <taxon>Eukaryota</taxon>
        <taxon>Viridiplantae</taxon>
        <taxon>Streptophyta</taxon>
        <taxon>Embryophyta</taxon>
        <taxon>Tracheophyta</taxon>
        <taxon>Spermatophyta</taxon>
        <taxon>Magnoliopsida</taxon>
        <taxon>eudicotyledons</taxon>
        <taxon>Gunneridae</taxon>
        <taxon>Pentapetalae</taxon>
        <taxon>Caryophyllales</taxon>
        <taxon>Cactineae</taxon>
        <taxon>Cactaceae</taxon>
        <taxon>Cactoideae</taxon>
        <taxon>Echinocereeae</taxon>
        <taxon>Carnegiea</taxon>
    </lineage>
</organism>
<protein>
    <submittedName>
        <fullName evidence="2">Uncharacterized protein</fullName>
    </submittedName>
</protein>
<name>A0A9Q1GLX7_9CARY</name>
<sequence length="184" mass="20791">MADHQTRIRKRSYEVLGADVAELNSKKWLVNHVGYVEDGASIGDSGGRRVVVVYVLWGELEEGSRKYILVNEGIGVEEVRRMVTKIIDSDLSEHKLWYNLKYDRQMFIVVEKNMDVRIVFKGNDEDDYLYVGGDDGPRRQTQKGATANEGRTHTCDEGGGGCVSDHQQSKLRVGEEIIKLSNDN</sequence>
<feature type="region of interest" description="Disordered" evidence="1">
    <location>
        <begin position="133"/>
        <end position="152"/>
    </location>
</feature>
<gene>
    <name evidence="2" type="ORF">Cgig2_028023</name>
</gene>